<evidence type="ECO:0000313" key="1">
    <source>
        <dbReference type="EMBL" id="KAH7914644.1"/>
    </source>
</evidence>
<name>A0ACB8ANY7_9AGAM</name>
<evidence type="ECO:0000313" key="2">
    <source>
        <dbReference type="Proteomes" id="UP000790377"/>
    </source>
</evidence>
<proteinExistence type="predicted"/>
<gene>
    <name evidence="1" type="ORF">BJ138DRAFT_1098570</name>
</gene>
<protein>
    <submittedName>
        <fullName evidence="1">Uncharacterized protein</fullName>
    </submittedName>
</protein>
<keyword evidence="2" id="KW-1185">Reference proteome</keyword>
<organism evidence="1 2">
    <name type="scientific">Hygrophoropsis aurantiaca</name>
    <dbReference type="NCBI Taxonomy" id="72124"/>
    <lineage>
        <taxon>Eukaryota</taxon>
        <taxon>Fungi</taxon>
        <taxon>Dikarya</taxon>
        <taxon>Basidiomycota</taxon>
        <taxon>Agaricomycotina</taxon>
        <taxon>Agaricomycetes</taxon>
        <taxon>Agaricomycetidae</taxon>
        <taxon>Boletales</taxon>
        <taxon>Coniophorineae</taxon>
        <taxon>Hygrophoropsidaceae</taxon>
        <taxon>Hygrophoropsis</taxon>
    </lineage>
</organism>
<sequence>MDPGVTLDHLDCFLLIRSSVLEEVDHMRILSHSNCWLRIPTASISSTLHKFQILKLEPEVSILQFLGPSSKIWIVFFNCAFPPRWHIKLASGGLKWKEGRSRIKHGVEYSCDRPGEYRTKVYQGTSTTSAYIGPRKQLLLVVRARGVFGLRRDLYIAYSLLNASNLEVPSEKCELRDNGCNVMAGIVQSPFRTIIAPRG</sequence>
<reference evidence="1" key="1">
    <citation type="journal article" date="2021" name="New Phytol.">
        <title>Evolutionary innovations through gain and loss of genes in the ectomycorrhizal Boletales.</title>
        <authorList>
            <person name="Wu G."/>
            <person name="Miyauchi S."/>
            <person name="Morin E."/>
            <person name="Kuo A."/>
            <person name="Drula E."/>
            <person name="Varga T."/>
            <person name="Kohler A."/>
            <person name="Feng B."/>
            <person name="Cao Y."/>
            <person name="Lipzen A."/>
            <person name="Daum C."/>
            <person name="Hundley H."/>
            <person name="Pangilinan J."/>
            <person name="Johnson J."/>
            <person name="Barry K."/>
            <person name="LaButti K."/>
            <person name="Ng V."/>
            <person name="Ahrendt S."/>
            <person name="Min B."/>
            <person name="Choi I.G."/>
            <person name="Park H."/>
            <person name="Plett J.M."/>
            <person name="Magnuson J."/>
            <person name="Spatafora J.W."/>
            <person name="Nagy L.G."/>
            <person name="Henrissat B."/>
            <person name="Grigoriev I.V."/>
            <person name="Yang Z.L."/>
            <person name="Xu J."/>
            <person name="Martin F.M."/>
        </authorList>
    </citation>
    <scope>NUCLEOTIDE SEQUENCE</scope>
    <source>
        <strain evidence="1">ATCC 28755</strain>
    </source>
</reference>
<dbReference type="EMBL" id="MU267611">
    <property type="protein sequence ID" value="KAH7914644.1"/>
    <property type="molecule type" value="Genomic_DNA"/>
</dbReference>
<dbReference type="Proteomes" id="UP000790377">
    <property type="component" value="Unassembled WGS sequence"/>
</dbReference>
<comment type="caution">
    <text evidence="1">The sequence shown here is derived from an EMBL/GenBank/DDBJ whole genome shotgun (WGS) entry which is preliminary data.</text>
</comment>
<accession>A0ACB8ANY7</accession>